<reference evidence="2" key="1">
    <citation type="submission" date="2020-06" db="EMBL/GenBank/DDBJ databases">
        <authorList>
            <person name="Dong N."/>
        </authorList>
    </citation>
    <scope>NUCLEOTIDE SEQUENCE</scope>
    <source>
        <strain evidence="2">R1692</strain>
    </source>
</reference>
<protein>
    <submittedName>
        <fullName evidence="2">Uncharacterized protein</fullName>
    </submittedName>
</protein>
<keyword evidence="1" id="KW-0812">Transmembrane</keyword>
<name>A0ABT7NQ40_9SPHI</name>
<dbReference type="EMBL" id="JACAGK010000044">
    <property type="protein sequence ID" value="MDM1049368.1"/>
    <property type="molecule type" value="Genomic_DNA"/>
</dbReference>
<comment type="caution">
    <text evidence="2">The sequence shown here is derived from an EMBL/GenBank/DDBJ whole genome shotgun (WGS) entry which is preliminary data.</text>
</comment>
<dbReference type="Proteomes" id="UP001170954">
    <property type="component" value="Unassembled WGS sequence"/>
</dbReference>
<feature type="transmembrane region" description="Helical" evidence="1">
    <location>
        <begin position="12"/>
        <end position="30"/>
    </location>
</feature>
<proteinExistence type="predicted"/>
<keyword evidence="1" id="KW-0472">Membrane</keyword>
<keyword evidence="3" id="KW-1185">Reference proteome</keyword>
<evidence type="ECO:0000313" key="2">
    <source>
        <dbReference type="EMBL" id="MDM1049368.1"/>
    </source>
</evidence>
<gene>
    <name evidence="2" type="ORF">HX018_14085</name>
</gene>
<reference evidence="2" key="2">
    <citation type="journal article" date="2022" name="Sci. Total Environ.">
        <title>Prevalence, transmission, and molecular epidemiology of tet(X)-positive bacteria among humans, animals, and environmental niches in China: An epidemiological, and genomic-based study.</title>
        <authorList>
            <person name="Dong N."/>
            <person name="Zeng Y."/>
            <person name="Cai C."/>
            <person name="Sun C."/>
            <person name="Lu J."/>
            <person name="Liu C."/>
            <person name="Zhou H."/>
            <person name="Sun Q."/>
            <person name="Shu L."/>
            <person name="Wang H."/>
            <person name="Wang Y."/>
            <person name="Wang S."/>
            <person name="Wu C."/>
            <person name="Chan E.W."/>
            <person name="Chen G."/>
            <person name="Shen Z."/>
            <person name="Chen S."/>
            <person name="Zhang R."/>
        </authorList>
    </citation>
    <scope>NUCLEOTIDE SEQUENCE</scope>
    <source>
        <strain evidence="2">R1692</strain>
    </source>
</reference>
<evidence type="ECO:0000313" key="3">
    <source>
        <dbReference type="Proteomes" id="UP001170954"/>
    </source>
</evidence>
<evidence type="ECO:0000256" key="1">
    <source>
        <dbReference type="SAM" id="Phobius"/>
    </source>
</evidence>
<keyword evidence="1" id="KW-1133">Transmembrane helix</keyword>
<dbReference type="RefSeq" id="WP_286651810.1">
    <property type="nucleotide sequence ID" value="NZ_JACAGK010000044.1"/>
</dbReference>
<accession>A0ABT7NQ40</accession>
<sequence>MKSNARPSKPNYLIGILIIAAFGVLTFLCTRKEKDDNSPIVIDWHSPSLEELRLIGPILGGNGITGCGVFKVGTYKGETKVACTRDDVNWIYYDIWEASQAVNRTPTDQYSRFNSPN</sequence>
<organism evidence="2 3">
    <name type="scientific">Sphingobacterium hotanense</name>
    <dbReference type="NCBI Taxonomy" id="649196"/>
    <lineage>
        <taxon>Bacteria</taxon>
        <taxon>Pseudomonadati</taxon>
        <taxon>Bacteroidota</taxon>
        <taxon>Sphingobacteriia</taxon>
        <taxon>Sphingobacteriales</taxon>
        <taxon>Sphingobacteriaceae</taxon>
        <taxon>Sphingobacterium</taxon>
    </lineage>
</organism>